<feature type="compositionally biased region" description="Gly residues" evidence="1">
    <location>
        <begin position="104"/>
        <end position="113"/>
    </location>
</feature>
<organism evidence="2 3">
    <name type="scientific">Phyllostomus discolor</name>
    <name type="common">pale spear-nosed bat</name>
    <dbReference type="NCBI Taxonomy" id="89673"/>
    <lineage>
        <taxon>Eukaryota</taxon>
        <taxon>Metazoa</taxon>
        <taxon>Chordata</taxon>
        <taxon>Craniata</taxon>
        <taxon>Vertebrata</taxon>
        <taxon>Euteleostomi</taxon>
        <taxon>Mammalia</taxon>
        <taxon>Eutheria</taxon>
        <taxon>Laurasiatheria</taxon>
        <taxon>Chiroptera</taxon>
        <taxon>Yangochiroptera</taxon>
        <taxon>Phyllostomidae</taxon>
        <taxon>Phyllostominae</taxon>
        <taxon>Phyllostomus</taxon>
    </lineage>
</organism>
<dbReference type="EMBL" id="JABVXQ010000003">
    <property type="protein sequence ID" value="KAF6119526.1"/>
    <property type="molecule type" value="Genomic_DNA"/>
</dbReference>
<feature type="region of interest" description="Disordered" evidence="1">
    <location>
        <begin position="100"/>
        <end position="158"/>
    </location>
</feature>
<sequence length="158" mass="16685">MEPHPGSGWGWAVRNDWVGRERAAVWQGSWWGRGVGAAALRPHPGEQQRLGAWTQDRAGRSALVRETVLGGASVWELGGETPNGLGRRVAVCTQQVLSETRAGAGRGAGGADSGGRPHWTGKLPRPAQESSPSSGPPSPGTELTDPQAQHGQHLPVWK</sequence>
<reference evidence="2 3" key="1">
    <citation type="journal article" date="2020" name="Nature">
        <title>Six reference-quality genomes reveal evolution of bat adaptations.</title>
        <authorList>
            <person name="Jebb D."/>
            <person name="Huang Z."/>
            <person name="Pippel M."/>
            <person name="Hughes G.M."/>
            <person name="Lavrichenko K."/>
            <person name="Devanna P."/>
            <person name="Winkler S."/>
            <person name="Jermiin L.S."/>
            <person name="Skirmuntt E.C."/>
            <person name="Katzourakis A."/>
            <person name="Burkitt-Gray L."/>
            <person name="Ray D.A."/>
            <person name="Sullivan K.A.M."/>
            <person name="Roscito J.G."/>
            <person name="Kirilenko B.M."/>
            <person name="Davalos L.M."/>
            <person name="Corthals A.P."/>
            <person name="Power M.L."/>
            <person name="Jones G."/>
            <person name="Ransome R.D."/>
            <person name="Dechmann D.K.N."/>
            <person name="Locatelli A.G."/>
            <person name="Puechmaille S.J."/>
            <person name="Fedrigo O."/>
            <person name="Jarvis E.D."/>
            <person name="Hiller M."/>
            <person name="Vernes S.C."/>
            <person name="Myers E.W."/>
            <person name="Teeling E.C."/>
        </authorList>
    </citation>
    <scope>NUCLEOTIDE SEQUENCE [LARGE SCALE GENOMIC DNA]</scope>
    <source>
        <strain evidence="2">Bat1K_MPI-CBG_1</strain>
    </source>
</reference>
<evidence type="ECO:0000313" key="2">
    <source>
        <dbReference type="EMBL" id="KAF6119526.1"/>
    </source>
</evidence>
<dbReference type="AlphaFoldDB" id="A0A834EJV2"/>
<name>A0A834EJV2_9CHIR</name>
<comment type="caution">
    <text evidence="2">The sequence shown here is derived from an EMBL/GenBank/DDBJ whole genome shotgun (WGS) entry which is preliminary data.</text>
</comment>
<evidence type="ECO:0000313" key="3">
    <source>
        <dbReference type="Proteomes" id="UP000664940"/>
    </source>
</evidence>
<proteinExistence type="predicted"/>
<accession>A0A834EJV2</accession>
<dbReference type="Proteomes" id="UP000664940">
    <property type="component" value="Unassembled WGS sequence"/>
</dbReference>
<protein>
    <submittedName>
        <fullName evidence="2">Uncharacterized protein</fullName>
    </submittedName>
</protein>
<gene>
    <name evidence="2" type="ORF">HJG60_010018</name>
</gene>
<evidence type="ECO:0000256" key="1">
    <source>
        <dbReference type="SAM" id="MobiDB-lite"/>
    </source>
</evidence>